<name>A0A1G2MTP0_9BACT</name>
<organism evidence="1 2">
    <name type="scientific">Candidatus Taylorbacteria bacterium RIFCSPHIGHO2_02_FULL_45_35</name>
    <dbReference type="NCBI Taxonomy" id="1802311"/>
    <lineage>
        <taxon>Bacteria</taxon>
        <taxon>Candidatus Tayloriibacteriota</taxon>
    </lineage>
</organism>
<evidence type="ECO:0000313" key="1">
    <source>
        <dbReference type="EMBL" id="OHA26579.1"/>
    </source>
</evidence>
<reference evidence="1 2" key="1">
    <citation type="journal article" date="2016" name="Nat. Commun.">
        <title>Thousands of microbial genomes shed light on interconnected biogeochemical processes in an aquifer system.</title>
        <authorList>
            <person name="Anantharaman K."/>
            <person name="Brown C.T."/>
            <person name="Hug L.A."/>
            <person name="Sharon I."/>
            <person name="Castelle C.J."/>
            <person name="Probst A.J."/>
            <person name="Thomas B.C."/>
            <person name="Singh A."/>
            <person name="Wilkins M.J."/>
            <person name="Karaoz U."/>
            <person name="Brodie E.L."/>
            <person name="Williams K.H."/>
            <person name="Hubbard S.S."/>
            <person name="Banfield J.F."/>
        </authorList>
    </citation>
    <scope>NUCLEOTIDE SEQUENCE [LARGE SCALE GENOMIC DNA]</scope>
</reference>
<comment type="caution">
    <text evidence="1">The sequence shown here is derived from an EMBL/GenBank/DDBJ whole genome shotgun (WGS) entry which is preliminary data.</text>
</comment>
<protein>
    <submittedName>
        <fullName evidence="1">Uncharacterized protein</fullName>
    </submittedName>
</protein>
<accession>A0A1G2MTP0</accession>
<dbReference type="Proteomes" id="UP000177943">
    <property type="component" value="Unassembled WGS sequence"/>
</dbReference>
<gene>
    <name evidence="1" type="ORF">A3D56_03055</name>
</gene>
<dbReference type="AlphaFoldDB" id="A0A1G2MTP0"/>
<proteinExistence type="predicted"/>
<evidence type="ECO:0000313" key="2">
    <source>
        <dbReference type="Proteomes" id="UP000177943"/>
    </source>
</evidence>
<dbReference type="EMBL" id="MHRP01000030">
    <property type="protein sequence ID" value="OHA26579.1"/>
    <property type="molecule type" value="Genomic_DNA"/>
</dbReference>
<sequence>MKSDLERAREVKKKIRKLGLFGGSKTRIGIARVADIHCVVVHVKSEKQLLRLPKTLSGVPIKGVIRPK</sequence>